<name>A0A9E8MJC4_9MICO</name>
<dbReference type="Proteomes" id="UP001164706">
    <property type="component" value="Chromosome"/>
</dbReference>
<proteinExistence type="predicted"/>
<accession>A0A9E8MJC4</accession>
<keyword evidence="3" id="KW-1185">Reference proteome</keyword>
<evidence type="ECO:0000313" key="3">
    <source>
        <dbReference type="Proteomes" id="UP001164706"/>
    </source>
</evidence>
<evidence type="ECO:0008006" key="4">
    <source>
        <dbReference type="Google" id="ProtNLM"/>
    </source>
</evidence>
<evidence type="ECO:0000256" key="1">
    <source>
        <dbReference type="SAM" id="Phobius"/>
    </source>
</evidence>
<dbReference type="EMBL" id="CP113089">
    <property type="protein sequence ID" value="WAB80635.1"/>
    <property type="molecule type" value="Genomic_DNA"/>
</dbReference>
<keyword evidence="1" id="KW-1133">Transmembrane helix</keyword>
<keyword evidence="1" id="KW-0812">Transmembrane</keyword>
<protein>
    <recommendedName>
        <fullName evidence="4">GlsB/YeaQ/YmgE family stress response membrane protein</fullName>
    </recommendedName>
</protein>
<sequence length="97" mass="10378">MELLFVTIIGAALGLAVRYIVPGRDTHGLLVTMVVGAAATAATWVLLLWLGFTFDGGWIWVLSLVIGPLVAAGIAWMLHRRRADADAALLQRLVGAR</sequence>
<dbReference type="RefSeq" id="WP_267780317.1">
    <property type="nucleotide sequence ID" value="NZ_CP113089.1"/>
</dbReference>
<gene>
    <name evidence="2" type="ORF">OVN18_08645</name>
</gene>
<dbReference type="KEGG" id="mdb:OVN18_08645"/>
<feature type="transmembrane region" description="Helical" evidence="1">
    <location>
        <begin position="57"/>
        <end position="78"/>
    </location>
</feature>
<evidence type="ECO:0000313" key="2">
    <source>
        <dbReference type="EMBL" id="WAB80635.1"/>
    </source>
</evidence>
<keyword evidence="1" id="KW-0472">Membrane</keyword>
<organism evidence="2 3">
    <name type="scientific">Microcella daejeonensis</name>
    <dbReference type="NCBI Taxonomy" id="2994971"/>
    <lineage>
        <taxon>Bacteria</taxon>
        <taxon>Bacillati</taxon>
        <taxon>Actinomycetota</taxon>
        <taxon>Actinomycetes</taxon>
        <taxon>Micrococcales</taxon>
        <taxon>Microbacteriaceae</taxon>
        <taxon>Microcella</taxon>
    </lineage>
</organism>
<dbReference type="AlphaFoldDB" id="A0A9E8MJC4"/>
<feature type="transmembrane region" description="Helical" evidence="1">
    <location>
        <begin position="28"/>
        <end position="50"/>
    </location>
</feature>
<reference evidence="2" key="1">
    <citation type="submission" date="2022-11" db="EMBL/GenBank/DDBJ databases">
        <title>Description of Microcella daejonensis nov. sp, isolated from riverside soil.</title>
        <authorList>
            <person name="Molina K.M."/>
            <person name="Kim S.B."/>
        </authorList>
    </citation>
    <scope>NUCLEOTIDE SEQUENCE</scope>
    <source>
        <strain evidence="2">MMS21-STM12</strain>
    </source>
</reference>